<gene>
    <name evidence="6" type="ORF">AT705_07185</name>
</gene>
<keyword evidence="4" id="KW-0804">Transcription</keyword>
<dbReference type="Proteomes" id="UP000069015">
    <property type="component" value="Chromosome 1"/>
</dbReference>
<keyword evidence="2" id="KW-0805">Transcription regulation</keyword>
<evidence type="ECO:0000259" key="5">
    <source>
        <dbReference type="PROSITE" id="PS50931"/>
    </source>
</evidence>
<evidence type="ECO:0000256" key="1">
    <source>
        <dbReference type="ARBA" id="ARBA00009437"/>
    </source>
</evidence>
<accession>A0A0U3HP67</accession>
<dbReference type="RefSeq" id="WP_058796073.1">
    <property type="nucleotide sequence ID" value="NZ_CP013611.1"/>
</dbReference>
<evidence type="ECO:0000256" key="2">
    <source>
        <dbReference type="ARBA" id="ARBA00023015"/>
    </source>
</evidence>
<dbReference type="InterPro" id="IPR005119">
    <property type="entry name" value="LysR_subst-bd"/>
</dbReference>
<name>A0A0U3HP67_9GAMM</name>
<dbReference type="InterPro" id="IPR000847">
    <property type="entry name" value="LysR_HTH_N"/>
</dbReference>
<dbReference type="KEGG" id="prr:AT705_07185"/>
<dbReference type="InterPro" id="IPR036390">
    <property type="entry name" value="WH_DNA-bd_sf"/>
</dbReference>
<dbReference type="GO" id="GO:0043565">
    <property type="term" value="F:sequence-specific DNA binding"/>
    <property type="evidence" value="ECO:0007669"/>
    <property type="project" value="TreeGrafter"/>
</dbReference>
<dbReference type="CDD" id="cd08422">
    <property type="entry name" value="PBP2_CrgA_like"/>
    <property type="match status" value="1"/>
</dbReference>
<dbReference type="SUPFAM" id="SSF53850">
    <property type="entry name" value="Periplasmic binding protein-like II"/>
    <property type="match status" value="1"/>
</dbReference>
<evidence type="ECO:0000313" key="6">
    <source>
        <dbReference type="EMBL" id="ALU42760.1"/>
    </source>
</evidence>
<proteinExistence type="inferred from homology"/>
<dbReference type="PANTHER" id="PTHR30537">
    <property type="entry name" value="HTH-TYPE TRANSCRIPTIONAL REGULATOR"/>
    <property type="match status" value="1"/>
</dbReference>
<dbReference type="GO" id="GO:0003700">
    <property type="term" value="F:DNA-binding transcription factor activity"/>
    <property type="evidence" value="ECO:0007669"/>
    <property type="project" value="InterPro"/>
</dbReference>
<comment type="similarity">
    <text evidence="1">Belongs to the LysR transcriptional regulatory family.</text>
</comment>
<evidence type="ECO:0000256" key="3">
    <source>
        <dbReference type="ARBA" id="ARBA00023125"/>
    </source>
</evidence>
<dbReference type="AlphaFoldDB" id="A0A0U3HP67"/>
<dbReference type="SUPFAM" id="SSF46785">
    <property type="entry name" value="Winged helix' DNA-binding domain"/>
    <property type="match status" value="1"/>
</dbReference>
<dbReference type="InterPro" id="IPR058163">
    <property type="entry name" value="LysR-type_TF_proteobact-type"/>
</dbReference>
<dbReference type="Gene3D" id="1.10.10.10">
    <property type="entry name" value="Winged helix-like DNA-binding domain superfamily/Winged helix DNA-binding domain"/>
    <property type="match status" value="1"/>
</dbReference>
<reference evidence="6 7" key="1">
    <citation type="submission" date="2015-12" db="EMBL/GenBank/DDBJ databases">
        <title>Complete genome sequence of Pseudoalteromonas rubra SCSIO 6842, harboring a conjugative plasmid.</title>
        <authorList>
            <person name="Li B."/>
            <person name="Wang X."/>
        </authorList>
    </citation>
    <scope>NUCLEOTIDE SEQUENCE [LARGE SCALE GENOMIC DNA]</scope>
    <source>
        <strain evidence="6 7">SCSIO 6842</strain>
    </source>
</reference>
<keyword evidence="3" id="KW-0238">DNA-binding</keyword>
<dbReference type="PANTHER" id="PTHR30537:SF5">
    <property type="entry name" value="HTH-TYPE TRANSCRIPTIONAL ACTIVATOR TTDR-RELATED"/>
    <property type="match status" value="1"/>
</dbReference>
<evidence type="ECO:0000256" key="4">
    <source>
        <dbReference type="ARBA" id="ARBA00023163"/>
    </source>
</evidence>
<dbReference type="GO" id="GO:0006351">
    <property type="term" value="P:DNA-templated transcription"/>
    <property type="evidence" value="ECO:0007669"/>
    <property type="project" value="TreeGrafter"/>
</dbReference>
<evidence type="ECO:0000313" key="7">
    <source>
        <dbReference type="Proteomes" id="UP000069015"/>
    </source>
</evidence>
<dbReference type="Pfam" id="PF00126">
    <property type="entry name" value="HTH_1"/>
    <property type="match status" value="1"/>
</dbReference>
<dbReference type="EMBL" id="CP013611">
    <property type="protein sequence ID" value="ALU42760.1"/>
    <property type="molecule type" value="Genomic_DNA"/>
</dbReference>
<dbReference type="FunFam" id="1.10.10.10:FF:000001">
    <property type="entry name" value="LysR family transcriptional regulator"/>
    <property type="match status" value="1"/>
</dbReference>
<organism evidence="6 7">
    <name type="scientific">Pseudoalteromonas rubra</name>
    <dbReference type="NCBI Taxonomy" id="43658"/>
    <lineage>
        <taxon>Bacteria</taxon>
        <taxon>Pseudomonadati</taxon>
        <taxon>Pseudomonadota</taxon>
        <taxon>Gammaproteobacteria</taxon>
        <taxon>Alteromonadales</taxon>
        <taxon>Pseudoalteromonadaceae</taxon>
        <taxon>Pseudoalteromonas</taxon>
    </lineage>
</organism>
<dbReference type="PROSITE" id="PS50931">
    <property type="entry name" value="HTH_LYSR"/>
    <property type="match status" value="1"/>
</dbReference>
<dbReference type="InterPro" id="IPR036388">
    <property type="entry name" value="WH-like_DNA-bd_sf"/>
</dbReference>
<dbReference type="Pfam" id="PF03466">
    <property type="entry name" value="LysR_substrate"/>
    <property type="match status" value="1"/>
</dbReference>
<sequence length="294" mass="33283">MDTIDGLKAMVAVAECQSFTSASERLGMSKSLVSKYVSQLEQQTCIKMFNRTTRRVLLTESGKIFYHQALTVLSHYHQMLESAQSLHNRVSGTLRVSAPYALGETKLARILPKFMQSYPELRIDLLMSNASVNMIEEGIDVRLRVGQLSDSSLIVRKITQYPLVACASPEYLAKQGHPQNPEQLCKHSCIIDRNYKMADRWQFTHLRTRDTDTIEVPNQLSVNSPTASRELAKQGAGVILCPIFVVEEAIEKGELIVLFSDYMTSQVALQAVYPHRDYTPRKLVTFIDFLKQHL</sequence>
<protein>
    <recommendedName>
        <fullName evidence="5">HTH lysR-type domain-containing protein</fullName>
    </recommendedName>
</protein>
<feature type="domain" description="HTH lysR-type" evidence="5">
    <location>
        <begin position="1"/>
        <end position="59"/>
    </location>
</feature>
<dbReference type="Gene3D" id="3.40.190.290">
    <property type="match status" value="1"/>
</dbReference>